<dbReference type="EMBL" id="FRAV01000025">
    <property type="protein sequence ID" value="SHL81154.1"/>
    <property type="molecule type" value="Genomic_DNA"/>
</dbReference>
<evidence type="ECO:0000313" key="2">
    <source>
        <dbReference type="Proteomes" id="UP000184364"/>
    </source>
</evidence>
<dbReference type="InterPro" id="IPR026325">
    <property type="entry name" value="DUF932"/>
</dbReference>
<proteinExistence type="predicted"/>
<reference evidence="2" key="1">
    <citation type="submission" date="2016-11" db="EMBL/GenBank/DDBJ databases">
        <authorList>
            <person name="Varghese N."/>
            <person name="Submissions S."/>
        </authorList>
    </citation>
    <scope>NUCLEOTIDE SEQUENCE [LARGE SCALE GENOMIC DNA]</scope>
    <source>
        <strain evidence="2">DSM 26899</strain>
    </source>
</reference>
<dbReference type="OrthoDB" id="576140at2"/>
<keyword evidence="2" id="KW-1185">Reference proteome</keyword>
<accession>A0A1M7DNR2</accession>
<sequence length="357" mass="39447">MAHNLNFNNRTGKYSFFSVQQKAWHNLGQIVEDYPTSAEAIVHAGLDYEVIKAPLYTKGSGIIENSQGIEIADSELHVPNYFANIRNDNNAVLGVVGKDYQIVQNREAFSFFDAIVGGGDGILYETAGALGNGERIFITAKLPDYIRVGNGDDVVEQYIFLTTSHDGSGSITAAFTPIRIVCQNTLNASLRNMSNVVRIRHTSGAKQRLDDAHKVMGLANRLSSEMETIFNLWAKVKVNDHEVKKLIQLALCPNKETLQHLQKGNEDEISTVFKNTVEDAFAYAMISETQQMDTTKGTLFGAYNAVTGYYQNVRTYKDDEAKLQSIVMGGTAQLKSQKAFELCTAFATDGAEIFNLN</sequence>
<gene>
    <name evidence="1" type="ORF">SAMN05444267_102555</name>
</gene>
<dbReference type="NCBIfam" id="TIGR03299">
    <property type="entry name" value="LGT_TIGR03299"/>
    <property type="match status" value="1"/>
</dbReference>
<dbReference type="STRING" id="1302687.SAMN05444267_102555"/>
<dbReference type="Proteomes" id="UP000184364">
    <property type="component" value="Unassembled WGS sequence"/>
</dbReference>
<dbReference type="InterPro" id="IPR017686">
    <property type="entry name" value="Phg/plasmid-like_prot"/>
</dbReference>
<evidence type="ECO:0000313" key="1">
    <source>
        <dbReference type="EMBL" id="SHL81154.1"/>
    </source>
</evidence>
<dbReference type="Pfam" id="PF06067">
    <property type="entry name" value="DUF932"/>
    <property type="match status" value="1"/>
</dbReference>
<name>A0A1M7DNR2_9FLAO</name>
<protein>
    <submittedName>
        <fullName evidence="1">Phage/plasmid-like protein TIGR03299</fullName>
    </submittedName>
</protein>
<organism evidence="1 2">
    <name type="scientific">Chryseobacterium polytrichastri</name>
    <dbReference type="NCBI Taxonomy" id="1302687"/>
    <lineage>
        <taxon>Bacteria</taxon>
        <taxon>Pseudomonadati</taxon>
        <taxon>Bacteroidota</taxon>
        <taxon>Flavobacteriia</taxon>
        <taxon>Flavobacteriales</taxon>
        <taxon>Weeksellaceae</taxon>
        <taxon>Chryseobacterium group</taxon>
        <taxon>Chryseobacterium</taxon>
    </lineage>
</organism>
<dbReference type="RefSeq" id="WP_073294458.1">
    <property type="nucleotide sequence ID" value="NZ_FRAV01000025.1"/>
</dbReference>
<dbReference type="AlphaFoldDB" id="A0A1M7DNR2"/>